<evidence type="ECO:0000259" key="4">
    <source>
        <dbReference type="Pfam" id="PF03171"/>
    </source>
</evidence>
<accession>A0ABN9PG20</accession>
<dbReference type="SUPFAM" id="SSF51197">
    <property type="entry name" value="Clavaminate synthase-like"/>
    <property type="match status" value="1"/>
</dbReference>
<dbReference type="InterPro" id="IPR044861">
    <property type="entry name" value="IPNS-like_FE2OG_OXY"/>
</dbReference>
<dbReference type="Pfam" id="PF03171">
    <property type="entry name" value="2OG-FeII_Oxy"/>
    <property type="match status" value="1"/>
</dbReference>
<reference evidence="5" key="1">
    <citation type="submission" date="2023-10" db="EMBL/GenBank/DDBJ databases">
        <authorList>
            <person name="Chen Y."/>
            <person name="Shah S."/>
            <person name="Dougan E. K."/>
            <person name="Thang M."/>
            <person name="Chan C."/>
        </authorList>
    </citation>
    <scope>NUCLEOTIDE SEQUENCE [LARGE SCALE GENOMIC DNA]</scope>
</reference>
<dbReference type="Gene3D" id="2.60.120.330">
    <property type="entry name" value="B-lactam Antibiotic, Isopenicillin N Synthase, Chain"/>
    <property type="match status" value="1"/>
</dbReference>
<comment type="caution">
    <text evidence="5">The sequence shown here is derived from an EMBL/GenBank/DDBJ whole genome shotgun (WGS) entry which is preliminary data.</text>
</comment>
<dbReference type="PANTHER" id="PTHR47991">
    <property type="entry name" value="OXOGLUTARATE/IRON-DEPENDENT DIOXYGENASE"/>
    <property type="match status" value="1"/>
</dbReference>
<evidence type="ECO:0000256" key="1">
    <source>
        <dbReference type="ARBA" id="ARBA00022723"/>
    </source>
</evidence>
<evidence type="ECO:0000256" key="2">
    <source>
        <dbReference type="ARBA" id="ARBA00023004"/>
    </source>
</evidence>
<gene>
    <name evidence="5" type="ORF">PCOR1329_LOCUS2661</name>
</gene>
<dbReference type="InterPro" id="IPR050295">
    <property type="entry name" value="Plant_2OG-oxidoreductases"/>
</dbReference>
<feature type="domain" description="Isopenicillin N synthase-like Fe(2+) 2OG dioxygenase" evidence="4">
    <location>
        <begin position="266"/>
        <end position="330"/>
    </location>
</feature>
<feature type="region of interest" description="Disordered" evidence="3">
    <location>
        <begin position="397"/>
        <end position="421"/>
    </location>
</feature>
<proteinExistence type="predicted"/>
<sequence>EDLLAGRPAFDEALRAACHATGFFYLRAPRAHARRLSEALAVPSSLLFRGVRKPSLCSTPSCFLIRPTSSDRRVELSRNAACFFIGGPSPKDRRCIAGAMSLSAPPPLPQSQFLPVDSLDIRLSPHFRGYIRLGAENTRGVVDFREQVEFGREEIATKEPPVPGRGLPPPERLRGPNLWPAEGHPPGFRARAEAFCEVMMDISWHLTRSLARSLGMPSQGFDGFIGERPHWQMKIVRYPPDRALGGRGRPLGLRLPDVCAAGRRASGLQAEVQGSPGTWMDVPPLGEDHLVVNLGEMLMLMTDGYYVATQHRVRSDPQRSRVSVPFFFNPSLAAVVKPLPADLLGRLPWERDRSLADSRRADERNAIFQDYGMNAFKSLFRSHPEVSARHHPDLELLPSGDVRLRGRPQSAAPGPVPHDRR</sequence>
<dbReference type="Proteomes" id="UP001189429">
    <property type="component" value="Unassembled WGS sequence"/>
</dbReference>
<evidence type="ECO:0000313" key="6">
    <source>
        <dbReference type="Proteomes" id="UP001189429"/>
    </source>
</evidence>
<feature type="non-terminal residue" evidence="5">
    <location>
        <position position="1"/>
    </location>
</feature>
<dbReference type="InterPro" id="IPR027443">
    <property type="entry name" value="IPNS-like_sf"/>
</dbReference>
<keyword evidence="2" id="KW-0408">Iron</keyword>
<keyword evidence="1" id="KW-0479">Metal-binding</keyword>
<evidence type="ECO:0000313" key="5">
    <source>
        <dbReference type="EMBL" id="CAK0791881.1"/>
    </source>
</evidence>
<evidence type="ECO:0000256" key="3">
    <source>
        <dbReference type="SAM" id="MobiDB-lite"/>
    </source>
</evidence>
<name>A0ABN9PG20_9DINO</name>
<protein>
    <recommendedName>
        <fullName evidence="4">Isopenicillin N synthase-like Fe(2+) 2OG dioxygenase domain-containing protein</fullName>
    </recommendedName>
</protein>
<keyword evidence="6" id="KW-1185">Reference proteome</keyword>
<dbReference type="EMBL" id="CAUYUJ010000672">
    <property type="protein sequence ID" value="CAK0791881.1"/>
    <property type="molecule type" value="Genomic_DNA"/>
</dbReference>
<organism evidence="5 6">
    <name type="scientific">Prorocentrum cordatum</name>
    <dbReference type="NCBI Taxonomy" id="2364126"/>
    <lineage>
        <taxon>Eukaryota</taxon>
        <taxon>Sar</taxon>
        <taxon>Alveolata</taxon>
        <taxon>Dinophyceae</taxon>
        <taxon>Prorocentrales</taxon>
        <taxon>Prorocentraceae</taxon>
        <taxon>Prorocentrum</taxon>
    </lineage>
</organism>